<name>A0A139L3J7_9BACE</name>
<comment type="caution">
    <text evidence="1">The sequence shown here is derived from an EMBL/GenBank/DDBJ whole genome shotgun (WGS) entry which is preliminary data.</text>
</comment>
<organism evidence="1">
    <name type="scientific">Bacteroides intestinalis</name>
    <dbReference type="NCBI Taxonomy" id="329854"/>
    <lineage>
        <taxon>Bacteria</taxon>
        <taxon>Pseudomonadati</taxon>
        <taxon>Bacteroidota</taxon>
        <taxon>Bacteroidia</taxon>
        <taxon>Bacteroidales</taxon>
        <taxon>Bacteroidaceae</taxon>
        <taxon>Bacteroides</taxon>
    </lineage>
</organism>
<dbReference type="EMBL" id="LTDF01000129">
    <property type="protein sequence ID" value="KXT46034.1"/>
    <property type="molecule type" value="Genomic_DNA"/>
</dbReference>
<dbReference type="Proteomes" id="UP000070319">
    <property type="component" value="Unassembled WGS sequence"/>
</dbReference>
<accession>A0A139L3J7</accession>
<evidence type="ECO:0000313" key="2">
    <source>
        <dbReference type="Proteomes" id="UP000070319"/>
    </source>
</evidence>
<reference evidence="1 2" key="1">
    <citation type="submission" date="2016-02" db="EMBL/GenBank/DDBJ databases">
        <authorList>
            <person name="Wen L."/>
            <person name="He K."/>
            <person name="Yang H."/>
        </authorList>
    </citation>
    <scope>NUCLEOTIDE SEQUENCE [LARGE SCALE GENOMIC DNA]</scope>
    <source>
        <strain evidence="1 2">KLE1704</strain>
    </source>
</reference>
<gene>
    <name evidence="1" type="ORF">HMPREF2531_03220</name>
</gene>
<sequence>MCSCQKVLLRRFQWTSFFSRSIFLKVGTVYDRPSHKCAKPSPTEGKPGRMPISSRLKVFSRSDMDIHPLCGLPFHVFRQVPFSSHTDFRRFFSNLPPLPFTSIFTSFSEPHQSVIFVLGAKVIPGLDGNARSSLLFSAKISSPSGSIFPKKPCIS</sequence>
<protein>
    <submittedName>
        <fullName evidence="1">Uncharacterized protein</fullName>
    </submittedName>
</protein>
<evidence type="ECO:0000313" key="1">
    <source>
        <dbReference type="EMBL" id="KXT46034.1"/>
    </source>
</evidence>
<dbReference type="AlphaFoldDB" id="A0A139L3J7"/>
<proteinExistence type="predicted"/>